<gene>
    <name evidence="2" type="ORF">CROQUDRAFT_663875</name>
</gene>
<comment type="caution">
    <text evidence="2">The sequence shown here is derived from an EMBL/GenBank/DDBJ whole genome shotgun (WGS) entry which is preliminary data.</text>
</comment>
<reference evidence="2" key="1">
    <citation type="submission" date="2013-11" db="EMBL/GenBank/DDBJ databases">
        <title>Genome sequence of the fusiform rust pathogen reveals effectors for host alternation and coevolution with pine.</title>
        <authorList>
            <consortium name="DOE Joint Genome Institute"/>
            <person name="Smith K."/>
            <person name="Pendleton A."/>
            <person name="Kubisiak T."/>
            <person name="Anderson C."/>
            <person name="Salamov A."/>
            <person name="Aerts A."/>
            <person name="Riley R."/>
            <person name="Clum A."/>
            <person name="Lindquist E."/>
            <person name="Ence D."/>
            <person name="Campbell M."/>
            <person name="Kronenberg Z."/>
            <person name="Feau N."/>
            <person name="Dhillon B."/>
            <person name="Hamelin R."/>
            <person name="Burleigh J."/>
            <person name="Smith J."/>
            <person name="Yandell M."/>
            <person name="Nelson C."/>
            <person name="Grigoriev I."/>
            <person name="Davis J."/>
        </authorList>
    </citation>
    <scope>NUCLEOTIDE SEQUENCE</scope>
    <source>
        <strain evidence="2">G11</strain>
    </source>
</reference>
<evidence type="ECO:0000256" key="1">
    <source>
        <dbReference type="SAM" id="MobiDB-lite"/>
    </source>
</evidence>
<sequence>MEEVSEHLHSRDLLAEQYLIQITVNSTNIVTSSSLVGRARGHRGPSAGDLAPAIPSPSPLLRPPSTTLSTHRPRLSLTTSFPLHSPRHLHSQLHPRQLAS</sequence>
<evidence type="ECO:0000313" key="2">
    <source>
        <dbReference type="EMBL" id="KAG0141444.1"/>
    </source>
</evidence>
<organism evidence="2 3">
    <name type="scientific">Cronartium quercuum f. sp. fusiforme G11</name>
    <dbReference type="NCBI Taxonomy" id="708437"/>
    <lineage>
        <taxon>Eukaryota</taxon>
        <taxon>Fungi</taxon>
        <taxon>Dikarya</taxon>
        <taxon>Basidiomycota</taxon>
        <taxon>Pucciniomycotina</taxon>
        <taxon>Pucciniomycetes</taxon>
        <taxon>Pucciniales</taxon>
        <taxon>Coleosporiaceae</taxon>
        <taxon>Cronartium</taxon>
    </lineage>
</organism>
<evidence type="ECO:0000313" key="3">
    <source>
        <dbReference type="Proteomes" id="UP000886653"/>
    </source>
</evidence>
<dbReference type="EMBL" id="MU167386">
    <property type="protein sequence ID" value="KAG0141444.1"/>
    <property type="molecule type" value="Genomic_DNA"/>
</dbReference>
<dbReference type="AlphaFoldDB" id="A0A9P6T7F0"/>
<feature type="region of interest" description="Disordered" evidence="1">
    <location>
        <begin position="38"/>
        <end position="100"/>
    </location>
</feature>
<dbReference type="Proteomes" id="UP000886653">
    <property type="component" value="Unassembled WGS sequence"/>
</dbReference>
<accession>A0A9P6T7F0</accession>
<protein>
    <submittedName>
        <fullName evidence="2">Uncharacterized protein</fullName>
    </submittedName>
</protein>
<keyword evidence="3" id="KW-1185">Reference proteome</keyword>
<name>A0A9P6T7F0_9BASI</name>
<proteinExistence type="predicted"/>